<feature type="domain" description="HicB-like antitoxin of toxin-antitoxin system" evidence="1">
    <location>
        <begin position="15"/>
        <end position="73"/>
    </location>
</feature>
<evidence type="ECO:0000313" key="3">
    <source>
        <dbReference type="Proteomes" id="UP000228867"/>
    </source>
</evidence>
<reference evidence="2 3" key="1">
    <citation type="submission" date="2017-09" db="EMBL/GenBank/DDBJ databases">
        <title>Depth-based differentiation of microbial function through sediment-hosted aquifers and enrichment of novel symbionts in the deep terrestrial subsurface.</title>
        <authorList>
            <person name="Probst A.J."/>
            <person name="Ladd B."/>
            <person name="Jarett J.K."/>
            <person name="Geller-Mcgrath D.E."/>
            <person name="Sieber C.M."/>
            <person name="Emerson J.B."/>
            <person name="Anantharaman K."/>
            <person name="Thomas B.C."/>
            <person name="Malmstrom R."/>
            <person name="Stieglmeier M."/>
            <person name="Klingl A."/>
            <person name="Woyke T."/>
            <person name="Ryan C.M."/>
            <person name="Banfield J.F."/>
        </authorList>
    </citation>
    <scope>NUCLEOTIDE SEQUENCE [LARGE SCALE GENOMIC DNA]</scope>
    <source>
        <strain evidence="2">CG11_big_fil_rev_8_21_14_0_20_38_23</strain>
    </source>
</reference>
<dbReference type="Proteomes" id="UP000228867">
    <property type="component" value="Unassembled WGS sequence"/>
</dbReference>
<dbReference type="PANTHER" id="PTHR34504:SF4">
    <property type="entry name" value="ANTITOXIN HICB"/>
    <property type="match status" value="1"/>
</dbReference>
<dbReference type="InterPro" id="IPR031807">
    <property type="entry name" value="HicB-like"/>
</dbReference>
<dbReference type="SUPFAM" id="SSF143100">
    <property type="entry name" value="TTHA1013/TTHA0281-like"/>
    <property type="match status" value="1"/>
</dbReference>
<dbReference type="Gene3D" id="3.30.160.250">
    <property type="match status" value="1"/>
</dbReference>
<dbReference type="EMBL" id="PCWR01000003">
    <property type="protein sequence ID" value="PIR07621.1"/>
    <property type="molecule type" value="Genomic_DNA"/>
</dbReference>
<protein>
    <recommendedName>
        <fullName evidence="1">HicB-like antitoxin of toxin-antitoxin system domain-containing protein</fullName>
    </recommendedName>
</protein>
<gene>
    <name evidence="2" type="ORF">COV54_00080</name>
</gene>
<dbReference type="AlphaFoldDB" id="A0A2H0NFF7"/>
<dbReference type="InterPro" id="IPR051404">
    <property type="entry name" value="TA_system_antitoxin"/>
</dbReference>
<dbReference type="PANTHER" id="PTHR34504">
    <property type="entry name" value="ANTITOXIN HICB"/>
    <property type="match status" value="1"/>
</dbReference>
<proteinExistence type="predicted"/>
<evidence type="ECO:0000313" key="2">
    <source>
        <dbReference type="EMBL" id="PIR07621.1"/>
    </source>
</evidence>
<name>A0A2H0NFF7_9BACT</name>
<evidence type="ECO:0000259" key="1">
    <source>
        <dbReference type="Pfam" id="PF15919"/>
    </source>
</evidence>
<organism evidence="2 3">
    <name type="scientific">Candidatus Jorgensenbacteria bacterium CG11_big_fil_rev_8_21_14_0_20_38_23</name>
    <dbReference type="NCBI Taxonomy" id="1974594"/>
    <lineage>
        <taxon>Bacteria</taxon>
        <taxon>Candidatus Joergenseniibacteriota</taxon>
    </lineage>
</organism>
<comment type="caution">
    <text evidence="2">The sequence shown here is derived from an EMBL/GenBank/DDBJ whole genome shotgun (WGS) entry which is preliminary data.</text>
</comment>
<accession>A0A2H0NFF7</accession>
<dbReference type="Pfam" id="PF15919">
    <property type="entry name" value="HicB_lk_antitox"/>
    <property type="match status" value="1"/>
</dbReference>
<dbReference type="InterPro" id="IPR035069">
    <property type="entry name" value="TTHA1013/TTHA0281-like"/>
</dbReference>
<sequence>MKKSKKKIKKEIFNYTVIFEPAEEGGFIVHVPSLPGCHTQGETLDEAYRMAQDAIYGYIKTLRELKEEIPKEAESSVVAKIPIKI</sequence>